<dbReference type="OrthoDB" id="2470463at2"/>
<gene>
    <name evidence="1" type="ORF">EDM56_24610</name>
</gene>
<evidence type="ECO:0000313" key="1">
    <source>
        <dbReference type="EMBL" id="RNB82049.1"/>
    </source>
</evidence>
<dbReference type="Proteomes" id="UP000271031">
    <property type="component" value="Unassembled WGS sequence"/>
</dbReference>
<dbReference type="InterPro" id="IPR046105">
    <property type="entry name" value="DUF6042"/>
</dbReference>
<evidence type="ECO:0000313" key="2">
    <source>
        <dbReference type="Proteomes" id="UP000271031"/>
    </source>
</evidence>
<keyword evidence="2" id="KW-1185">Reference proteome</keyword>
<name>A0A3M8D2X6_9BACL</name>
<comment type="caution">
    <text evidence="1">The sequence shown here is derived from an EMBL/GenBank/DDBJ whole genome shotgun (WGS) entry which is preliminary data.</text>
</comment>
<organism evidence="1 2">
    <name type="scientific">Brevibacillus fluminis</name>
    <dbReference type="NCBI Taxonomy" id="511487"/>
    <lineage>
        <taxon>Bacteria</taxon>
        <taxon>Bacillati</taxon>
        <taxon>Bacillota</taxon>
        <taxon>Bacilli</taxon>
        <taxon>Bacillales</taxon>
        <taxon>Paenibacillaceae</taxon>
        <taxon>Brevibacillus</taxon>
    </lineage>
</organism>
<dbReference type="AlphaFoldDB" id="A0A3M8D2X6"/>
<protein>
    <submittedName>
        <fullName evidence="1">Uncharacterized protein</fullName>
    </submittedName>
</protein>
<proteinExistence type="predicted"/>
<reference evidence="1 2" key="1">
    <citation type="submission" date="2018-10" db="EMBL/GenBank/DDBJ databases">
        <title>Phylogenomics of Brevibacillus.</title>
        <authorList>
            <person name="Dunlap C."/>
        </authorList>
    </citation>
    <scope>NUCLEOTIDE SEQUENCE [LARGE SCALE GENOMIC DNA]</scope>
    <source>
        <strain evidence="1 2">JCM 15716</strain>
    </source>
</reference>
<sequence length="246" mass="28855">MQTIRLMRTHNGETVIPGGYRANGWSSVLPHEMNVLFHALCYLVAKYDSKEEMIQGFREINALNGTFDTLDKAKFKSEESYENYINLLETHKEFLKRSNYEYPQTKEEAIELMIKWGLVLDQGDVWDVPVHPFPEAQDIFVLNEREKFALDHLKLESLIHPIFSKLILHLHEQDDNHFSMTKAEMKKLLDIEDTLLMEVLVKLIPYLKAPIENLQDLSDTDPMEFTVEWEKVYEDFLGGTYQQNVQ</sequence>
<dbReference type="Pfam" id="PF19508">
    <property type="entry name" value="DUF6042"/>
    <property type="match status" value="1"/>
</dbReference>
<dbReference type="EMBL" id="RHHQ01000021">
    <property type="protein sequence ID" value="RNB82049.1"/>
    <property type="molecule type" value="Genomic_DNA"/>
</dbReference>
<accession>A0A3M8D2X6</accession>
<dbReference type="RefSeq" id="WP_122920583.1">
    <property type="nucleotide sequence ID" value="NZ_RHHQ01000021.1"/>
</dbReference>